<accession>A0ABD1G814</accession>
<sequence length="28" mass="3497">MCLHQENFYNHISCEDIRHAHHYFIIKP</sequence>
<dbReference type="Proteomes" id="UP001567538">
    <property type="component" value="Unassembled WGS sequence"/>
</dbReference>
<keyword evidence="2" id="KW-1185">Reference proteome</keyword>
<comment type="caution">
    <text evidence="1">The sequence shown here is derived from an EMBL/GenBank/DDBJ whole genome shotgun (WGS) entry which is preliminary data.</text>
</comment>
<evidence type="ECO:0000313" key="1">
    <source>
        <dbReference type="EMBL" id="KAL1540259.1"/>
    </source>
</evidence>
<gene>
    <name evidence="1" type="ORF">AAHA92_24639</name>
</gene>
<reference evidence="1 2" key="1">
    <citation type="submission" date="2024-06" db="EMBL/GenBank/DDBJ databases">
        <title>A chromosome level genome sequence of Diviner's sage (Salvia divinorum).</title>
        <authorList>
            <person name="Ford S.A."/>
            <person name="Ro D.-K."/>
            <person name="Ness R.W."/>
            <person name="Phillips M.A."/>
        </authorList>
    </citation>
    <scope>NUCLEOTIDE SEQUENCE [LARGE SCALE GENOMIC DNA]</scope>
    <source>
        <strain evidence="1">SAF-2024a</strain>
        <tissue evidence="1">Leaf</tissue>
    </source>
</reference>
<dbReference type="EMBL" id="JBEAFC010000009">
    <property type="protein sequence ID" value="KAL1540259.1"/>
    <property type="molecule type" value="Genomic_DNA"/>
</dbReference>
<evidence type="ECO:0000313" key="2">
    <source>
        <dbReference type="Proteomes" id="UP001567538"/>
    </source>
</evidence>
<proteinExistence type="predicted"/>
<protein>
    <submittedName>
        <fullName evidence="1">Uncharacterized protein</fullName>
    </submittedName>
</protein>
<dbReference type="AlphaFoldDB" id="A0ABD1G814"/>
<organism evidence="1 2">
    <name type="scientific">Salvia divinorum</name>
    <name type="common">Maria pastora</name>
    <name type="synonym">Diviner's sage</name>
    <dbReference type="NCBI Taxonomy" id="28513"/>
    <lineage>
        <taxon>Eukaryota</taxon>
        <taxon>Viridiplantae</taxon>
        <taxon>Streptophyta</taxon>
        <taxon>Embryophyta</taxon>
        <taxon>Tracheophyta</taxon>
        <taxon>Spermatophyta</taxon>
        <taxon>Magnoliopsida</taxon>
        <taxon>eudicotyledons</taxon>
        <taxon>Gunneridae</taxon>
        <taxon>Pentapetalae</taxon>
        <taxon>asterids</taxon>
        <taxon>lamiids</taxon>
        <taxon>Lamiales</taxon>
        <taxon>Lamiaceae</taxon>
        <taxon>Nepetoideae</taxon>
        <taxon>Mentheae</taxon>
        <taxon>Salviinae</taxon>
        <taxon>Salvia</taxon>
        <taxon>Salvia subgen. Calosphace</taxon>
    </lineage>
</organism>
<name>A0ABD1G814_SALDI</name>